<keyword evidence="3" id="KW-1185">Reference proteome</keyword>
<name>A0ABT3FWH2_9BACT</name>
<reference evidence="2" key="1">
    <citation type="submission" date="2022-10" db="EMBL/GenBank/DDBJ databases">
        <title>Luteolibacter sp. GHJ8, whole genome shotgun sequencing project.</title>
        <authorList>
            <person name="Zhao G."/>
            <person name="Shen L."/>
        </authorList>
    </citation>
    <scope>NUCLEOTIDE SEQUENCE</scope>
    <source>
        <strain evidence="2">GHJ8</strain>
    </source>
</reference>
<dbReference type="EMBL" id="JAPDDR010000001">
    <property type="protein sequence ID" value="MCW1911946.1"/>
    <property type="molecule type" value="Genomic_DNA"/>
</dbReference>
<protein>
    <submittedName>
        <fullName evidence="2">Uncharacterized protein</fullName>
    </submittedName>
</protein>
<evidence type="ECO:0000313" key="2">
    <source>
        <dbReference type="EMBL" id="MCW1911946.1"/>
    </source>
</evidence>
<feature type="region of interest" description="Disordered" evidence="1">
    <location>
        <begin position="214"/>
        <end position="245"/>
    </location>
</feature>
<evidence type="ECO:0000256" key="1">
    <source>
        <dbReference type="SAM" id="MobiDB-lite"/>
    </source>
</evidence>
<feature type="compositionally biased region" description="Basic and acidic residues" evidence="1">
    <location>
        <begin position="46"/>
        <end position="55"/>
    </location>
</feature>
<sequence>MSSTSALGSESSSVTVDMESVSVLDRRGPVVGIAVERSGVVVPLVDGEKKQETKTPDQGTSGALPRIAFEQGPRGWRLVRNQGPMDFRTKLQEQAILPRMDELLSAAGLAPRRQWFSASRRWAAGDRLVLEGDSLQMIFPPRTKGKVTLVYEVAEPINGHPCGRFSVSGEYSLKGELRPTGEIIDRDATIKSGKIWCSLLYPLVLRTEGELVLTESEGSDGGPKRKLQGSVKSVSAMNWDKVSEG</sequence>
<comment type="caution">
    <text evidence="2">The sequence shown here is derived from an EMBL/GenBank/DDBJ whole genome shotgun (WGS) entry which is preliminary data.</text>
</comment>
<organism evidence="2 3">
    <name type="scientific">Luteolibacter rhizosphaerae</name>
    <dbReference type="NCBI Taxonomy" id="2989719"/>
    <lineage>
        <taxon>Bacteria</taxon>
        <taxon>Pseudomonadati</taxon>
        <taxon>Verrucomicrobiota</taxon>
        <taxon>Verrucomicrobiia</taxon>
        <taxon>Verrucomicrobiales</taxon>
        <taxon>Verrucomicrobiaceae</taxon>
        <taxon>Luteolibacter</taxon>
    </lineage>
</organism>
<proteinExistence type="predicted"/>
<dbReference type="Proteomes" id="UP001165653">
    <property type="component" value="Unassembled WGS sequence"/>
</dbReference>
<feature type="region of interest" description="Disordered" evidence="1">
    <location>
        <begin position="46"/>
        <end position="65"/>
    </location>
</feature>
<evidence type="ECO:0000313" key="3">
    <source>
        <dbReference type="Proteomes" id="UP001165653"/>
    </source>
</evidence>
<accession>A0ABT3FWH2</accession>
<gene>
    <name evidence="2" type="ORF">OJ996_00065</name>
</gene>